<organism evidence="2 3">
    <name type="scientific">Saccharopolyspora halophila</name>
    <dbReference type="NCBI Taxonomy" id="405551"/>
    <lineage>
        <taxon>Bacteria</taxon>
        <taxon>Bacillati</taxon>
        <taxon>Actinomycetota</taxon>
        <taxon>Actinomycetes</taxon>
        <taxon>Pseudonocardiales</taxon>
        <taxon>Pseudonocardiaceae</taxon>
        <taxon>Saccharopolyspora</taxon>
    </lineage>
</organism>
<keyword evidence="3" id="KW-1185">Reference proteome</keyword>
<dbReference type="Proteomes" id="UP001501218">
    <property type="component" value="Unassembled WGS sequence"/>
</dbReference>
<protein>
    <recommendedName>
        <fullName evidence="1">Carbohydrate kinase FGGY N-terminal domain-containing protein</fullName>
    </recommendedName>
</protein>
<dbReference type="RefSeq" id="WP_344137783.1">
    <property type="nucleotide sequence ID" value="NZ_BAAARA010000024.1"/>
</dbReference>
<gene>
    <name evidence="2" type="ORF">GCM10009854_49110</name>
</gene>
<dbReference type="SUPFAM" id="SSF53067">
    <property type="entry name" value="Actin-like ATPase domain"/>
    <property type="match status" value="1"/>
</dbReference>
<evidence type="ECO:0000259" key="1">
    <source>
        <dbReference type="Pfam" id="PF00370"/>
    </source>
</evidence>
<reference evidence="3" key="1">
    <citation type="journal article" date="2019" name="Int. J. Syst. Evol. Microbiol.">
        <title>The Global Catalogue of Microorganisms (GCM) 10K type strain sequencing project: providing services to taxonomists for standard genome sequencing and annotation.</title>
        <authorList>
            <consortium name="The Broad Institute Genomics Platform"/>
            <consortium name="The Broad Institute Genome Sequencing Center for Infectious Disease"/>
            <person name="Wu L."/>
            <person name="Ma J."/>
        </authorList>
    </citation>
    <scope>NUCLEOTIDE SEQUENCE [LARGE SCALE GENOMIC DNA]</scope>
    <source>
        <strain evidence="3">JCM 16221</strain>
    </source>
</reference>
<dbReference type="InterPro" id="IPR043129">
    <property type="entry name" value="ATPase_NBD"/>
</dbReference>
<dbReference type="InterPro" id="IPR018484">
    <property type="entry name" value="FGGY_N"/>
</dbReference>
<feature type="domain" description="Carbohydrate kinase FGGY N-terminal" evidence="1">
    <location>
        <begin position="1"/>
        <end position="47"/>
    </location>
</feature>
<dbReference type="Pfam" id="PF00370">
    <property type="entry name" value="FGGY_N"/>
    <property type="match status" value="1"/>
</dbReference>
<evidence type="ECO:0000313" key="2">
    <source>
        <dbReference type="EMBL" id="GAA2363547.1"/>
    </source>
</evidence>
<dbReference type="EMBL" id="BAAARA010000024">
    <property type="protein sequence ID" value="GAA2363547.1"/>
    <property type="molecule type" value="Genomic_DNA"/>
</dbReference>
<name>A0ABP5TWJ2_9PSEU</name>
<accession>A0ABP5TWJ2</accession>
<comment type="caution">
    <text evidence="2">The sequence shown here is derived from an EMBL/GenBank/DDBJ whole genome shotgun (WGS) entry which is preliminary data.</text>
</comment>
<dbReference type="Gene3D" id="3.30.420.40">
    <property type="match status" value="1"/>
</dbReference>
<evidence type="ECO:0000313" key="3">
    <source>
        <dbReference type="Proteomes" id="UP001501218"/>
    </source>
</evidence>
<sequence>MTGQDRCEIGNASRTELVDIRTGNWSQDLLGVFGIPAACLFEIVPSPASAAG</sequence>
<proteinExistence type="predicted"/>